<dbReference type="Proteomes" id="UP000323105">
    <property type="component" value="Unassembled WGS sequence"/>
</dbReference>
<organism evidence="1 2">
    <name type="scientific">Comamonas testosteroni</name>
    <name type="common">Pseudomonas testosteroni</name>
    <dbReference type="NCBI Taxonomy" id="285"/>
    <lineage>
        <taxon>Bacteria</taxon>
        <taxon>Pseudomonadati</taxon>
        <taxon>Pseudomonadota</taxon>
        <taxon>Betaproteobacteria</taxon>
        <taxon>Burkholderiales</taxon>
        <taxon>Comamonadaceae</taxon>
        <taxon>Comamonas</taxon>
    </lineage>
</organism>
<accession>A0A5A7MKW6</accession>
<name>A0A5A7MKW6_COMTE</name>
<protein>
    <submittedName>
        <fullName evidence="1">Uncharacterized protein</fullName>
    </submittedName>
</protein>
<comment type="caution">
    <text evidence="1">The sequence shown here is derived from an EMBL/GenBank/DDBJ whole genome shotgun (WGS) entry which is preliminary data.</text>
</comment>
<sequence length="181" mass="20457">MFSNLASLTPLAVGCVSQSHDFMFQTNEANKHPVSKLYKKGTHIWTGVELQLRRIWFMIDYQWVYREGSDELSFTDTVLLSTVEDVLSFASQHESILSAYLMSPIPVSKGGGWQQDLLTGIWEAADPADPRLMTKIYAKVDGSHHVDSLFEATADQLKDWEQLLEFPVYSAESVSEANELH</sequence>
<reference evidence="1 2" key="1">
    <citation type="journal article" date="2019" name="Microbiol. Resour. Announc.">
        <title>Draft Genome Sequence of Comamonas testosteroni TA441, a Bacterium That Has a Cryptic Phenol Degradation Gene Cluster.</title>
        <authorList>
            <person name="Arai H."/>
            <person name="Ishii M."/>
        </authorList>
    </citation>
    <scope>NUCLEOTIDE SEQUENCE [LARGE SCALE GENOMIC DNA]</scope>
    <source>
        <strain evidence="1 2">TA441</strain>
    </source>
</reference>
<dbReference type="AlphaFoldDB" id="A0A5A7MKW6"/>
<evidence type="ECO:0000313" key="2">
    <source>
        <dbReference type="Proteomes" id="UP000323105"/>
    </source>
</evidence>
<dbReference type="EMBL" id="BKBW01000014">
    <property type="protein sequence ID" value="GEQ77561.1"/>
    <property type="molecule type" value="Genomic_DNA"/>
</dbReference>
<proteinExistence type="predicted"/>
<evidence type="ECO:0000313" key="1">
    <source>
        <dbReference type="EMBL" id="GEQ77561.1"/>
    </source>
</evidence>
<gene>
    <name evidence="1" type="ORF">CTTA_4566</name>
</gene>